<comment type="caution">
    <text evidence="11">The sequence shown here is derived from an EMBL/GenBank/DDBJ whole genome shotgun (WGS) entry which is preliminary data.</text>
</comment>
<evidence type="ECO:0000256" key="9">
    <source>
        <dbReference type="SAM" id="SignalP"/>
    </source>
</evidence>
<feature type="signal peptide" evidence="9">
    <location>
        <begin position="1"/>
        <end position="20"/>
    </location>
</feature>
<dbReference type="Pfam" id="PF02014">
    <property type="entry name" value="Reeler"/>
    <property type="match status" value="1"/>
</dbReference>
<reference evidence="11 12" key="1">
    <citation type="submission" date="2024-11" db="EMBL/GenBank/DDBJ databases">
        <title>Chromosome-level genome assembly of the freshwater bivalve Anodonta woodiana.</title>
        <authorList>
            <person name="Chen X."/>
        </authorList>
    </citation>
    <scope>NUCLEOTIDE SEQUENCE [LARGE SCALE GENOMIC DNA]</scope>
    <source>
        <strain evidence="11">MN2024</strain>
        <tissue evidence="11">Gills</tissue>
    </source>
</reference>
<dbReference type="PANTHER" id="PTHR45828">
    <property type="entry name" value="CYTOCHROME B561/FERRIC REDUCTASE TRANSMEMBRANE"/>
    <property type="match status" value="1"/>
</dbReference>
<evidence type="ECO:0000256" key="1">
    <source>
        <dbReference type="ARBA" id="ARBA00004613"/>
    </source>
</evidence>
<dbReference type="PANTHER" id="PTHR45828:SF9">
    <property type="entry name" value="CELL WALL INTEGRITY AND STRESS RESPONSE COMPONENT 4-LIKE-RELATED"/>
    <property type="match status" value="1"/>
</dbReference>
<dbReference type="EMBL" id="JBJQND010000008">
    <property type="protein sequence ID" value="KAL3869926.1"/>
    <property type="molecule type" value="Genomic_DNA"/>
</dbReference>
<comment type="subcellular location">
    <subcellularLocation>
        <location evidence="1">Secreted</location>
    </subcellularLocation>
</comment>
<evidence type="ECO:0000313" key="11">
    <source>
        <dbReference type="EMBL" id="KAL3869926.1"/>
    </source>
</evidence>
<gene>
    <name evidence="11" type="ORF">ACJMK2_042547</name>
</gene>
<dbReference type="Gene3D" id="2.60.40.4060">
    <property type="entry name" value="Reeler domain"/>
    <property type="match status" value="1"/>
</dbReference>
<accession>A0ABD3W8H1</accession>
<keyword evidence="6 9" id="KW-0732">Signal</keyword>
<evidence type="ECO:0000256" key="5">
    <source>
        <dbReference type="ARBA" id="ARBA00022588"/>
    </source>
</evidence>
<keyword evidence="12" id="KW-1185">Reference proteome</keyword>
<keyword evidence="5" id="KW-0399">Innate immunity</keyword>
<dbReference type="PROSITE" id="PS51019">
    <property type="entry name" value="REELIN"/>
    <property type="match status" value="1"/>
</dbReference>
<name>A0ABD3W8H1_SINWO</name>
<dbReference type="GO" id="GO:0042742">
    <property type="term" value="P:defense response to bacterium"/>
    <property type="evidence" value="ECO:0007669"/>
    <property type="project" value="UniProtKB-KW"/>
</dbReference>
<keyword evidence="8" id="KW-0044">Antibiotic</keyword>
<dbReference type="InterPro" id="IPR051237">
    <property type="entry name" value="Ferric-chelate_Red/DefProt"/>
</dbReference>
<protein>
    <recommendedName>
        <fullName evidence="10">Reelin domain-containing protein</fullName>
    </recommendedName>
</protein>
<evidence type="ECO:0000256" key="4">
    <source>
        <dbReference type="ARBA" id="ARBA00022529"/>
    </source>
</evidence>
<evidence type="ECO:0000256" key="6">
    <source>
        <dbReference type="ARBA" id="ARBA00022729"/>
    </source>
</evidence>
<dbReference type="Proteomes" id="UP001634394">
    <property type="component" value="Unassembled WGS sequence"/>
</dbReference>
<keyword evidence="7" id="KW-0391">Immunity</keyword>
<dbReference type="AlphaFoldDB" id="A0ABD3W8H1"/>
<keyword evidence="4" id="KW-0929">Antimicrobial</keyword>
<feature type="chain" id="PRO_5044871379" description="Reelin domain-containing protein" evidence="9">
    <location>
        <begin position="21"/>
        <end position="215"/>
    </location>
</feature>
<dbReference type="GO" id="GO:0005576">
    <property type="term" value="C:extracellular region"/>
    <property type="evidence" value="ECO:0007669"/>
    <property type="project" value="UniProtKB-SubCell"/>
</dbReference>
<evidence type="ECO:0000259" key="10">
    <source>
        <dbReference type="PROSITE" id="PS51019"/>
    </source>
</evidence>
<organism evidence="11 12">
    <name type="scientific">Sinanodonta woodiana</name>
    <name type="common">Chinese pond mussel</name>
    <name type="synonym">Anodonta woodiana</name>
    <dbReference type="NCBI Taxonomy" id="1069815"/>
    <lineage>
        <taxon>Eukaryota</taxon>
        <taxon>Metazoa</taxon>
        <taxon>Spiralia</taxon>
        <taxon>Lophotrochozoa</taxon>
        <taxon>Mollusca</taxon>
        <taxon>Bivalvia</taxon>
        <taxon>Autobranchia</taxon>
        <taxon>Heteroconchia</taxon>
        <taxon>Palaeoheterodonta</taxon>
        <taxon>Unionida</taxon>
        <taxon>Unionoidea</taxon>
        <taxon>Unionidae</taxon>
        <taxon>Unioninae</taxon>
        <taxon>Sinanodonta</taxon>
    </lineage>
</organism>
<dbReference type="GO" id="GO:0045087">
    <property type="term" value="P:innate immune response"/>
    <property type="evidence" value="ECO:0007669"/>
    <property type="project" value="UniProtKB-KW"/>
</dbReference>
<dbReference type="InterPro" id="IPR002861">
    <property type="entry name" value="Reeler_dom"/>
</dbReference>
<evidence type="ECO:0000313" key="12">
    <source>
        <dbReference type="Proteomes" id="UP001634394"/>
    </source>
</evidence>
<proteinExistence type="inferred from homology"/>
<feature type="domain" description="Reelin" evidence="10">
    <location>
        <begin position="15"/>
        <end position="188"/>
    </location>
</feature>
<dbReference type="InterPro" id="IPR042307">
    <property type="entry name" value="Reeler_sf"/>
</dbReference>
<comment type="similarity">
    <text evidence="2">Belongs to the insect defense protein family.</text>
</comment>
<keyword evidence="3" id="KW-0964">Secreted</keyword>
<evidence type="ECO:0000256" key="8">
    <source>
        <dbReference type="ARBA" id="ARBA00023022"/>
    </source>
</evidence>
<evidence type="ECO:0000256" key="7">
    <source>
        <dbReference type="ARBA" id="ARBA00022859"/>
    </source>
</evidence>
<sequence>MVSTCVLALLISISLPGVMSYATGPPLTACTDMFPVGHGSNAQNDNGIQPPFSITVNSTVYRPGDIIQVSLNSAQPWFFEGVFIQARSANCSSPMKDTPIGTFRTVPEVKLLSLLPCSNKVDSAIAHNQELKLTNITFYWIAPSGSAGHVYLRGTFARNKEVFWTNVFSDFIVDSNQTNQTKEKCTVRTATGTGNGNTLVISLSAIFFSLLLSIL</sequence>
<evidence type="ECO:0000256" key="2">
    <source>
        <dbReference type="ARBA" id="ARBA00008501"/>
    </source>
</evidence>
<dbReference type="CDD" id="cd08544">
    <property type="entry name" value="Reeler"/>
    <property type="match status" value="1"/>
</dbReference>
<evidence type="ECO:0000256" key="3">
    <source>
        <dbReference type="ARBA" id="ARBA00022525"/>
    </source>
</evidence>